<dbReference type="PANTHER" id="PTHR47331">
    <property type="entry name" value="PHD-TYPE DOMAIN-CONTAINING PROTEIN"/>
    <property type="match status" value="1"/>
</dbReference>
<reference evidence="1" key="1">
    <citation type="submission" date="2020-08" db="EMBL/GenBank/DDBJ databases">
        <title>Multicomponent nature underlies the extraordinary mechanical properties of spider dragline silk.</title>
        <authorList>
            <person name="Kono N."/>
            <person name="Nakamura H."/>
            <person name="Mori M."/>
            <person name="Yoshida Y."/>
            <person name="Ohtoshi R."/>
            <person name="Malay A.D."/>
            <person name="Moran D.A.P."/>
            <person name="Tomita M."/>
            <person name="Numata K."/>
            <person name="Arakawa K."/>
        </authorList>
    </citation>
    <scope>NUCLEOTIDE SEQUENCE</scope>
</reference>
<comment type="caution">
    <text evidence="1">The sequence shown here is derived from an EMBL/GenBank/DDBJ whole genome shotgun (WGS) entry which is preliminary data.</text>
</comment>
<dbReference type="InterPro" id="IPR008042">
    <property type="entry name" value="Retrotrans_Pao"/>
</dbReference>
<name>A0A8X6UGH9_NEPPI</name>
<dbReference type="InterPro" id="IPR012337">
    <property type="entry name" value="RNaseH-like_sf"/>
</dbReference>
<dbReference type="EMBL" id="BMAW01029501">
    <property type="protein sequence ID" value="GFU12194.1"/>
    <property type="molecule type" value="Genomic_DNA"/>
</dbReference>
<gene>
    <name evidence="1" type="primary">AVEN_35229_1</name>
    <name evidence="1" type="ORF">NPIL_349831</name>
</gene>
<evidence type="ECO:0000313" key="1">
    <source>
        <dbReference type="EMBL" id="GFU12194.1"/>
    </source>
</evidence>
<evidence type="ECO:0000313" key="2">
    <source>
        <dbReference type="Proteomes" id="UP000887013"/>
    </source>
</evidence>
<dbReference type="InterPro" id="IPR036397">
    <property type="entry name" value="RNaseH_sf"/>
</dbReference>
<sequence length="186" mass="21455">MWCSYEDASTAACGCLTFLREVTRDDRVIVKFVCSKSGVAPLKKLTFPDLELLGCLLPAMLSKQENLDLQKFVTLCEITWQFIAPHALWWGGFYERLMRSIKEPLRKILCQEYLSFDDTTTIHAEIELVLNQRPLTYASNDLNEPLHLTPTHFMFPGKKNLSYPVHIVDIFSNEPSTRDNLSRRIL</sequence>
<dbReference type="AlphaFoldDB" id="A0A8X6UGH9"/>
<accession>A0A8X6UGH9</accession>
<dbReference type="SUPFAM" id="SSF53098">
    <property type="entry name" value="Ribonuclease H-like"/>
    <property type="match status" value="1"/>
</dbReference>
<proteinExistence type="predicted"/>
<dbReference type="Pfam" id="PF05380">
    <property type="entry name" value="Peptidase_A17"/>
    <property type="match status" value="1"/>
</dbReference>
<dbReference type="OrthoDB" id="6423042at2759"/>
<organism evidence="1 2">
    <name type="scientific">Nephila pilipes</name>
    <name type="common">Giant wood spider</name>
    <name type="synonym">Nephila maculata</name>
    <dbReference type="NCBI Taxonomy" id="299642"/>
    <lineage>
        <taxon>Eukaryota</taxon>
        <taxon>Metazoa</taxon>
        <taxon>Ecdysozoa</taxon>
        <taxon>Arthropoda</taxon>
        <taxon>Chelicerata</taxon>
        <taxon>Arachnida</taxon>
        <taxon>Araneae</taxon>
        <taxon>Araneomorphae</taxon>
        <taxon>Entelegynae</taxon>
        <taxon>Araneoidea</taxon>
        <taxon>Nephilidae</taxon>
        <taxon>Nephila</taxon>
    </lineage>
</organism>
<dbReference type="Gene3D" id="3.30.420.10">
    <property type="entry name" value="Ribonuclease H-like superfamily/Ribonuclease H"/>
    <property type="match status" value="1"/>
</dbReference>
<dbReference type="Proteomes" id="UP000887013">
    <property type="component" value="Unassembled WGS sequence"/>
</dbReference>
<keyword evidence="2" id="KW-1185">Reference proteome</keyword>
<protein>
    <submittedName>
        <fullName evidence="1">Integrase catalytic domain-containing protein</fullName>
    </submittedName>
</protein>
<dbReference type="GO" id="GO:0003676">
    <property type="term" value="F:nucleic acid binding"/>
    <property type="evidence" value="ECO:0007669"/>
    <property type="project" value="InterPro"/>
</dbReference>